<dbReference type="EC" id="1.7.1.17" evidence="6"/>
<dbReference type="OrthoDB" id="9787136at2"/>
<dbReference type="GO" id="GO:0016652">
    <property type="term" value="F:oxidoreductase activity, acting on NAD(P)H as acceptor"/>
    <property type="evidence" value="ECO:0007669"/>
    <property type="project" value="UniProtKB-UniRule"/>
</dbReference>
<dbReference type="GO" id="GO:0016655">
    <property type="term" value="F:oxidoreductase activity, acting on NAD(P)H, quinone or similar compound as acceptor"/>
    <property type="evidence" value="ECO:0007669"/>
    <property type="project" value="InterPro"/>
</dbReference>
<evidence type="ECO:0000256" key="3">
    <source>
        <dbReference type="ARBA" id="ARBA00023002"/>
    </source>
</evidence>
<dbReference type="InterPro" id="IPR029039">
    <property type="entry name" value="Flavoprotein-like_sf"/>
</dbReference>
<evidence type="ECO:0000256" key="1">
    <source>
        <dbReference type="ARBA" id="ARBA00022630"/>
    </source>
</evidence>
<evidence type="ECO:0000259" key="7">
    <source>
        <dbReference type="Pfam" id="PF02525"/>
    </source>
</evidence>
<dbReference type="EMBL" id="FMWG01000016">
    <property type="protein sequence ID" value="SCZ73050.1"/>
    <property type="molecule type" value="Genomic_DNA"/>
</dbReference>
<evidence type="ECO:0000256" key="4">
    <source>
        <dbReference type="ARBA" id="ARBA00023027"/>
    </source>
</evidence>
<dbReference type="PANTHER" id="PTHR43741:SF4">
    <property type="entry name" value="FMN-DEPENDENT NADH:QUINONE OXIDOREDUCTASE"/>
    <property type="match status" value="1"/>
</dbReference>
<dbReference type="Gene3D" id="3.40.50.360">
    <property type="match status" value="1"/>
</dbReference>
<evidence type="ECO:0000256" key="5">
    <source>
        <dbReference type="ARBA" id="ARBA00048542"/>
    </source>
</evidence>
<dbReference type="PANTHER" id="PTHR43741">
    <property type="entry name" value="FMN-DEPENDENT NADH-AZOREDUCTASE 1"/>
    <property type="match status" value="1"/>
</dbReference>
<evidence type="ECO:0000256" key="6">
    <source>
        <dbReference type="HAMAP-Rule" id="MF_01216"/>
    </source>
</evidence>
<dbReference type="EC" id="1.6.5.-" evidence="6"/>
<comment type="catalytic activity">
    <reaction evidence="5">
        <text>N,N-dimethyl-1,4-phenylenediamine + anthranilate + 2 NAD(+) = 2-(4-dimethylaminophenyl)diazenylbenzoate + 2 NADH + 2 H(+)</text>
        <dbReference type="Rhea" id="RHEA:55872"/>
        <dbReference type="ChEBI" id="CHEBI:15378"/>
        <dbReference type="ChEBI" id="CHEBI:15783"/>
        <dbReference type="ChEBI" id="CHEBI:16567"/>
        <dbReference type="ChEBI" id="CHEBI:57540"/>
        <dbReference type="ChEBI" id="CHEBI:57945"/>
        <dbReference type="ChEBI" id="CHEBI:71579"/>
        <dbReference type="EC" id="1.7.1.17"/>
    </reaction>
    <physiologicalReaction direction="right-to-left" evidence="5">
        <dbReference type="Rhea" id="RHEA:55874"/>
    </physiologicalReaction>
</comment>
<organism evidence="8 9">
    <name type="scientific">Epibacterium ulvae</name>
    <dbReference type="NCBI Taxonomy" id="1156985"/>
    <lineage>
        <taxon>Bacteria</taxon>
        <taxon>Pseudomonadati</taxon>
        <taxon>Pseudomonadota</taxon>
        <taxon>Alphaproteobacteria</taxon>
        <taxon>Rhodobacterales</taxon>
        <taxon>Roseobacteraceae</taxon>
        <taxon>Epibacterium</taxon>
    </lineage>
</organism>
<evidence type="ECO:0000256" key="2">
    <source>
        <dbReference type="ARBA" id="ARBA00022643"/>
    </source>
</evidence>
<keyword evidence="4 6" id="KW-0520">NAD</keyword>
<feature type="domain" description="Flavodoxin-like fold" evidence="7">
    <location>
        <begin position="3"/>
        <end position="200"/>
    </location>
</feature>
<dbReference type="STRING" id="1156985.SAMN04488118_11611"/>
<dbReference type="RefSeq" id="WP_090221018.1">
    <property type="nucleotide sequence ID" value="NZ_CANLDO010000028.1"/>
</dbReference>
<comment type="catalytic activity">
    <reaction evidence="6">
        <text>2 a quinone + NADH + H(+) = 2 a 1,4-benzosemiquinone + NAD(+)</text>
        <dbReference type="Rhea" id="RHEA:65952"/>
        <dbReference type="ChEBI" id="CHEBI:15378"/>
        <dbReference type="ChEBI" id="CHEBI:57540"/>
        <dbReference type="ChEBI" id="CHEBI:57945"/>
        <dbReference type="ChEBI" id="CHEBI:132124"/>
        <dbReference type="ChEBI" id="CHEBI:134225"/>
    </reaction>
</comment>
<keyword evidence="1 6" id="KW-0285">Flavoprotein</keyword>
<proteinExistence type="inferred from homology"/>
<dbReference type="SUPFAM" id="SSF52218">
    <property type="entry name" value="Flavoproteins"/>
    <property type="match status" value="1"/>
</dbReference>
<sequence>MTKLLHISASPRGEKSKSRALALAHIENRIANDPTLQVDTIDLWDEVLPQFDGDWAAAKMALFGEGEMTDEMQANWTHLTEITNRFTAADHYVFNVPMWNSGVPYRLKQYIDIITQPGFLYGFAPETGYYGLLSGKTATVIVSSAVWAPGVDARFGRDFHSGYLEWWLHKIGVKDAKFIRYQPSMLTADPAAQFEAARAQL</sequence>
<comment type="caution">
    <text evidence="6">Lacks conserved residue(s) required for the propagation of feature annotation.</text>
</comment>
<evidence type="ECO:0000313" key="8">
    <source>
        <dbReference type="EMBL" id="SCZ73050.1"/>
    </source>
</evidence>
<protein>
    <recommendedName>
        <fullName evidence="6">FMN dependent NADH:quinone oxidoreductase</fullName>
        <ecNumber evidence="6">1.6.5.-</ecNumber>
    </recommendedName>
    <alternativeName>
        <fullName evidence="6">Azo-dye reductase</fullName>
    </alternativeName>
    <alternativeName>
        <fullName evidence="6">FMN-dependent NADH-azo compound oxidoreductase</fullName>
    </alternativeName>
    <alternativeName>
        <fullName evidence="6">FMN-dependent NADH-azoreductase</fullName>
        <ecNumber evidence="6">1.7.1.17</ecNumber>
    </alternativeName>
</protein>
<dbReference type="HAMAP" id="MF_01216">
    <property type="entry name" value="Azoreductase_type1"/>
    <property type="match status" value="1"/>
</dbReference>
<comment type="subunit">
    <text evidence="6">Homodimer.</text>
</comment>
<dbReference type="InterPro" id="IPR050104">
    <property type="entry name" value="FMN-dep_NADH:Q_OxRdtase_AzoR1"/>
</dbReference>
<keyword evidence="3 6" id="KW-0560">Oxidoreductase</keyword>
<dbReference type="InterPro" id="IPR003680">
    <property type="entry name" value="Flavodoxin_fold"/>
</dbReference>
<dbReference type="GO" id="GO:0009055">
    <property type="term" value="F:electron transfer activity"/>
    <property type="evidence" value="ECO:0007669"/>
    <property type="project" value="UniProtKB-UniRule"/>
</dbReference>
<accession>A0A1G5RGW0</accession>
<comment type="similarity">
    <text evidence="6">Belongs to the azoreductase type 1 family.</text>
</comment>
<dbReference type="Pfam" id="PF02525">
    <property type="entry name" value="Flavodoxin_2"/>
    <property type="match status" value="1"/>
</dbReference>
<gene>
    <name evidence="6" type="primary">azoR</name>
    <name evidence="8" type="ORF">SAMN04488118_11611</name>
</gene>
<comment type="cofactor">
    <cofactor evidence="6">
        <name>FMN</name>
        <dbReference type="ChEBI" id="CHEBI:58210"/>
    </cofactor>
    <text evidence="6">Binds 1 FMN per subunit.</text>
</comment>
<comment type="function">
    <text evidence="6">Also exhibits azoreductase activity. Catalyzes the reductive cleavage of the azo bond in aromatic azo compounds to the corresponding amines.</text>
</comment>
<comment type="function">
    <text evidence="6">Quinone reductase that provides resistance to thiol-specific stress caused by electrophilic quinones.</text>
</comment>
<feature type="binding site" evidence="6">
    <location>
        <begin position="16"/>
        <end position="18"/>
    </location>
    <ligand>
        <name>FMN</name>
        <dbReference type="ChEBI" id="CHEBI:58210"/>
    </ligand>
</feature>
<feature type="binding site" evidence="6">
    <location>
        <position position="10"/>
    </location>
    <ligand>
        <name>FMN</name>
        <dbReference type="ChEBI" id="CHEBI:58210"/>
    </ligand>
</feature>
<keyword evidence="9" id="KW-1185">Reference proteome</keyword>
<dbReference type="AlphaFoldDB" id="A0A1G5RGW0"/>
<dbReference type="GO" id="GO:0010181">
    <property type="term" value="F:FMN binding"/>
    <property type="evidence" value="ECO:0007669"/>
    <property type="project" value="UniProtKB-UniRule"/>
</dbReference>
<keyword evidence="2 6" id="KW-0288">FMN</keyword>
<dbReference type="InterPro" id="IPR023048">
    <property type="entry name" value="NADH:quinone_OxRdtase_FMN_depd"/>
</dbReference>
<dbReference type="Proteomes" id="UP000198767">
    <property type="component" value="Unassembled WGS sequence"/>
</dbReference>
<name>A0A1G5RGW0_9RHOB</name>
<reference evidence="8 9" key="1">
    <citation type="submission" date="2016-10" db="EMBL/GenBank/DDBJ databases">
        <authorList>
            <person name="de Groot N.N."/>
        </authorList>
    </citation>
    <scope>NUCLEOTIDE SEQUENCE [LARGE SCALE GENOMIC DNA]</scope>
    <source>
        <strain evidence="8 9">U95</strain>
    </source>
</reference>
<evidence type="ECO:0000313" key="9">
    <source>
        <dbReference type="Proteomes" id="UP000198767"/>
    </source>
</evidence>